<name>U5QHD0_GLOK1</name>
<dbReference type="OrthoDB" id="9775296at2"/>
<dbReference type="eggNOG" id="COG4221">
    <property type="taxonomic scope" value="Bacteria"/>
</dbReference>
<protein>
    <submittedName>
        <fullName evidence="5">Short-chain dehydrogenase/reductase SDR</fullName>
    </submittedName>
</protein>
<accession>U5QHD0</accession>
<dbReference type="HOGENOM" id="CLU_010194_2_10_3"/>
<reference evidence="5 6" key="1">
    <citation type="journal article" date="2013" name="PLoS ONE">
        <title>Cultivation and Complete Genome Sequencing of Gloeobacter kilaueensis sp. nov., from a Lava Cave in Kilauea Caldera, Hawai'i.</title>
        <authorList>
            <person name="Saw J.H."/>
            <person name="Schatz M."/>
            <person name="Brown M.V."/>
            <person name="Kunkel D.D."/>
            <person name="Foster J.S."/>
            <person name="Shick H."/>
            <person name="Christensen S."/>
            <person name="Hou S."/>
            <person name="Wan X."/>
            <person name="Donachie S.P."/>
        </authorList>
    </citation>
    <scope>NUCLEOTIDE SEQUENCE [LARGE SCALE GENOMIC DNA]</scope>
    <source>
        <strain evidence="6">JS</strain>
    </source>
</reference>
<evidence type="ECO:0000313" key="6">
    <source>
        <dbReference type="Proteomes" id="UP000017396"/>
    </source>
</evidence>
<dbReference type="STRING" id="1183438.GKIL_0829"/>
<dbReference type="Pfam" id="PF00106">
    <property type="entry name" value="adh_short"/>
    <property type="match status" value="1"/>
</dbReference>
<dbReference type="InterPro" id="IPR002347">
    <property type="entry name" value="SDR_fam"/>
</dbReference>
<proteinExistence type="inferred from homology"/>
<keyword evidence="6" id="KW-1185">Reference proteome</keyword>
<dbReference type="AlphaFoldDB" id="U5QHD0"/>
<dbReference type="InterPro" id="IPR057326">
    <property type="entry name" value="KR_dom"/>
</dbReference>
<dbReference type="RefSeq" id="WP_023172127.1">
    <property type="nucleotide sequence ID" value="NC_022600.1"/>
</dbReference>
<evidence type="ECO:0000256" key="1">
    <source>
        <dbReference type="ARBA" id="ARBA00006484"/>
    </source>
</evidence>
<dbReference type="InterPro" id="IPR036291">
    <property type="entry name" value="NAD(P)-bd_dom_sf"/>
</dbReference>
<sequence>MQDRVVLITGASGGIGSAVARRLAREGASLVLAGRTQQKLDELAAECEGAGSPKAVAVATDVTLKAQVEALFARASATFAQIDVVLNAAGLGILKAIQHLSEEDLDRQLAVNLKGTFLSCQAAVPIMSQQPAGGHIFNIPGILGQYPMATAAAYCASKYAVVGLTKSMALDLKRANVRFTLLYLGGLNTPFWDNAGMRVQRDKMLSAETAADAVAFALAVPAPGVPNEIVIQPDSHQFL</sequence>
<evidence type="ECO:0000256" key="3">
    <source>
        <dbReference type="RuleBase" id="RU000363"/>
    </source>
</evidence>
<feature type="domain" description="Ketoreductase" evidence="4">
    <location>
        <begin position="4"/>
        <end position="145"/>
    </location>
</feature>
<keyword evidence="2" id="KW-0560">Oxidoreductase</keyword>
<evidence type="ECO:0000256" key="2">
    <source>
        <dbReference type="ARBA" id="ARBA00023002"/>
    </source>
</evidence>
<dbReference type="CDD" id="cd05233">
    <property type="entry name" value="SDR_c"/>
    <property type="match status" value="1"/>
</dbReference>
<evidence type="ECO:0000313" key="5">
    <source>
        <dbReference type="EMBL" id="AGY57075.1"/>
    </source>
</evidence>
<dbReference type="SUPFAM" id="SSF51735">
    <property type="entry name" value="NAD(P)-binding Rossmann-fold domains"/>
    <property type="match status" value="1"/>
</dbReference>
<comment type="similarity">
    <text evidence="1 3">Belongs to the short-chain dehydrogenases/reductases (SDR) family.</text>
</comment>
<evidence type="ECO:0000259" key="4">
    <source>
        <dbReference type="SMART" id="SM00822"/>
    </source>
</evidence>
<dbReference type="PANTHER" id="PTHR43669:SF3">
    <property type="entry name" value="ALCOHOL DEHYDROGENASE, PUTATIVE (AFU_ORTHOLOGUE AFUA_3G03445)-RELATED"/>
    <property type="match status" value="1"/>
</dbReference>
<dbReference type="KEGG" id="glj:GKIL_0829"/>
<gene>
    <name evidence="5" type="ORF">GKIL_0829</name>
</gene>
<organism evidence="5 6">
    <name type="scientific">Gloeobacter kilaueensis (strain ATCC BAA-2537 / CCAP 1431/1 / ULC 316 / JS1)</name>
    <dbReference type="NCBI Taxonomy" id="1183438"/>
    <lineage>
        <taxon>Bacteria</taxon>
        <taxon>Bacillati</taxon>
        <taxon>Cyanobacteriota</taxon>
        <taxon>Cyanophyceae</taxon>
        <taxon>Gloeobacterales</taxon>
        <taxon>Gloeobacteraceae</taxon>
        <taxon>Gloeobacter</taxon>
    </lineage>
</organism>
<dbReference type="PRINTS" id="PR00080">
    <property type="entry name" value="SDRFAMILY"/>
</dbReference>
<dbReference type="PRINTS" id="PR00081">
    <property type="entry name" value="GDHRDH"/>
</dbReference>
<dbReference type="GO" id="GO:0016491">
    <property type="term" value="F:oxidoreductase activity"/>
    <property type="evidence" value="ECO:0007669"/>
    <property type="project" value="UniProtKB-KW"/>
</dbReference>
<dbReference type="SMART" id="SM00822">
    <property type="entry name" value="PKS_KR"/>
    <property type="match status" value="1"/>
</dbReference>
<dbReference type="PANTHER" id="PTHR43669">
    <property type="entry name" value="5-KETO-D-GLUCONATE 5-REDUCTASE"/>
    <property type="match status" value="1"/>
</dbReference>
<dbReference type="Gene3D" id="3.40.50.720">
    <property type="entry name" value="NAD(P)-binding Rossmann-like Domain"/>
    <property type="match status" value="1"/>
</dbReference>
<dbReference type="EMBL" id="CP003587">
    <property type="protein sequence ID" value="AGY57075.1"/>
    <property type="molecule type" value="Genomic_DNA"/>
</dbReference>
<dbReference type="Proteomes" id="UP000017396">
    <property type="component" value="Chromosome"/>
</dbReference>